<sequence>MNSNFPWLKFLVGIILFSFWHQLYDFFPSTWAAVLAEGEQESNFAHMKMLFYPYLLISCFDYYLRRRHHKFVGSSFFFARLLILVTVPWTFISVFYVPDALGIEFPTAIELYFSIIISWLGVYTAIILEKPLEKIEYGPALKSLLILFFASALIIYTSFSFRTPHFGFFEFHTHDSE</sequence>
<dbReference type="EMBL" id="JADOES010000002">
    <property type="protein sequence ID" value="MBT9314068.1"/>
    <property type="molecule type" value="Genomic_DNA"/>
</dbReference>
<reference evidence="2" key="2">
    <citation type="journal article" date="2021" name="Mar. Drugs">
        <title>Genome Reduction and Secondary Metabolism of the Marine Sponge-Associated Cyanobacterium Leptothoe.</title>
        <authorList>
            <person name="Konstantinou D."/>
            <person name="Popin R.V."/>
            <person name="Fewer D.P."/>
            <person name="Sivonen K."/>
            <person name="Gkelis S."/>
        </authorList>
    </citation>
    <scope>NUCLEOTIDE SEQUENCE</scope>
    <source>
        <strain evidence="2">TAU-MAC 1115</strain>
    </source>
</reference>
<evidence type="ECO:0000313" key="3">
    <source>
        <dbReference type="Proteomes" id="UP000717364"/>
    </source>
</evidence>
<keyword evidence="3" id="KW-1185">Reference proteome</keyword>
<feature type="transmembrane region" description="Helical" evidence="1">
    <location>
        <begin position="109"/>
        <end position="128"/>
    </location>
</feature>
<keyword evidence="1" id="KW-0472">Membrane</keyword>
<organism evidence="2 3">
    <name type="scientific">Leptothoe spongobia TAU-MAC 1115</name>
    <dbReference type="NCBI Taxonomy" id="1967444"/>
    <lineage>
        <taxon>Bacteria</taxon>
        <taxon>Bacillati</taxon>
        <taxon>Cyanobacteriota</taxon>
        <taxon>Cyanophyceae</taxon>
        <taxon>Nodosilineales</taxon>
        <taxon>Cymatolegaceae</taxon>
        <taxon>Leptothoe</taxon>
        <taxon>Leptothoe spongobia</taxon>
    </lineage>
</organism>
<proteinExistence type="predicted"/>
<comment type="caution">
    <text evidence="2">The sequence shown here is derived from an EMBL/GenBank/DDBJ whole genome shotgun (WGS) entry which is preliminary data.</text>
</comment>
<gene>
    <name evidence="2" type="ORF">IXB50_01345</name>
</gene>
<evidence type="ECO:0000313" key="2">
    <source>
        <dbReference type="EMBL" id="MBT9314068.1"/>
    </source>
</evidence>
<dbReference type="RefSeq" id="WP_215607138.1">
    <property type="nucleotide sequence ID" value="NZ_JADOES010000002.1"/>
</dbReference>
<feature type="transmembrane region" description="Helical" evidence="1">
    <location>
        <begin position="76"/>
        <end position="97"/>
    </location>
</feature>
<accession>A0A947GGA4</accession>
<dbReference type="Pfam" id="PF20122">
    <property type="entry name" value="DUF6512"/>
    <property type="match status" value="1"/>
</dbReference>
<protein>
    <submittedName>
        <fullName evidence="2">Uncharacterized protein</fullName>
    </submittedName>
</protein>
<feature type="transmembrane region" description="Helical" evidence="1">
    <location>
        <begin position="44"/>
        <end position="64"/>
    </location>
</feature>
<name>A0A947GGA4_9CYAN</name>
<reference evidence="2" key="1">
    <citation type="submission" date="2020-11" db="EMBL/GenBank/DDBJ databases">
        <authorList>
            <person name="Konstantinou D."/>
            <person name="Gkelis S."/>
            <person name="Popin R."/>
            <person name="Fewer D."/>
            <person name="Sivonen K."/>
        </authorList>
    </citation>
    <scope>NUCLEOTIDE SEQUENCE</scope>
    <source>
        <strain evidence="2">TAU-MAC 1115</strain>
    </source>
</reference>
<evidence type="ECO:0000256" key="1">
    <source>
        <dbReference type="SAM" id="Phobius"/>
    </source>
</evidence>
<feature type="transmembrane region" description="Helical" evidence="1">
    <location>
        <begin position="140"/>
        <end position="159"/>
    </location>
</feature>
<dbReference type="AlphaFoldDB" id="A0A947GGA4"/>
<keyword evidence="1" id="KW-1133">Transmembrane helix</keyword>
<feature type="transmembrane region" description="Helical" evidence="1">
    <location>
        <begin position="7"/>
        <end position="24"/>
    </location>
</feature>
<dbReference type="Proteomes" id="UP000717364">
    <property type="component" value="Unassembled WGS sequence"/>
</dbReference>
<dbReference type="InterPro" id="IPR045407">
    <property type="entry name" value="DUF6512"/>
</dbReference>
<keyword evidence="1" id="KW-0812">Transmembrane</keyword>